<protein>
    <submittedName>
        <fullName evidence="1">Unnamed protein product</fullName>
    </submittedName>
</protein>
<evidence type="ECO:0000313" key="2">
    <source>
        <dbReference type="Proteomes" id="UP001165101"/>
    </source>
</evidence>
<reference evidence="1" key="1">
    <citation type="submission" date="2023-04" db="EMBL/GenBank/DDBJ databases">
        <title>Candida boidinii NBRC 1967.</title>
        <authorList>
            <person name="Ichikawa N."/>
            <person name="Sato H."/>
            <person name="Tonouchi N."/>
        </authorList>
    </citation>
    <scope>NUCLEOTIDE SEQUENCE</scope>
    <source>
        <strain evidence="1">NBRC 1967</strain>
    </source>
</reference>
<dbReference type="Proteomes" id="UP001165101">
    <property type="component" value="Unassembled WGS sequence"/>
</dbReference>
<evidence type="ECO:0000313" key="1">
    <source>
        <dbReference type="EMBL" id="GME98337.1"/>
    </source>
</evidence>
<organism evidence="1 2">
    <name type="scientific">Candida boidinii</name>
    <name type="common">Yeast</name>
    <dbReference type="NCBI Taxonomy" id="5477"/>
    <lineage>
        <taxon>Eukaryota</taxon>
        <taxon>Fungi</taxon>
        <taxon>Dikarya</taxon>
        <taxon>Ascomycota</taxon>
        <taxon>Saccharomycotina</taxon>
        <taxon>Pichiomycetes</taxon>
        <taxon>Pichiales</taxon>
        <taxon>Pichiaceae</taxon>
        <taxon>Ogataea</taxon>
        <taxon>Ogataea/Candida clade</taxon>
    </lineage>
</organism>
<dbReference type="EMBL" id="BSXV01003430">
    <property type="protein sequence ID" value="GME98337.1"/>
    <property type="molecule type" value="Genomic_DNA"/>
</dbReference>
<keyword evidence="2" id="KW-1185">Reference proteome</keyword>
<gene>
    <name evidence="1" type="ORF">Cboi01_000491600</name>
</gene>
<accession>A0ACB5U073</accession>
<proteinExistence type="predicted"/>
<sequence length="301" mass="35271">MGNDGGTIPSRREILNFNSRTKNSSNNNSNNNSNGNKNNEINNENYNNLILNYLNDWKYCKLSKKLLDLPILSDYKGQLYNKEEILKFLLNKDYENLKFKEFNHIKSLKKDLIELNLNNSNDSDNYINFKDNILNFKISDTIIDFNKFDISDLKFNDINNSINNNDISSDNNNYFLQNIVYISPCGCLINSNFLNELINFEKLKLNIKKTSMKKNIKIDMNCPICSKKFNTFNIIPINKYGFNNEIKLYLDNRLLELNKLGLSHSLKEMKTTKKRKKLNDNIDVNQTSIKNLKKQKIEKEL</sequence>
<comment type="caution">
    <text evidence="1">The sequence shown here is derived from an EMBL/GenBank/DDBJ whole genome shotgun (WGS) entry which is preliminary data.</text>
</comment>
<name>A0ACB5U073_CANBO</name>